<keyword evidence="4 6" id="KW-1133">Transmembrane helix</keyword>
<reference evidence="8 10" key="2">
    <citation type="submission" date="2018-12" db="EMBL/GenBank/DDBJ databases">
        <authorList>
            <person name="hu s."/>
            <person name="Xu Y."/>
            <person name="Xu B."/>
            <person name="Li F."/>
        </authorList>
    </citation>
    <scope>NUCLEOTIDE SEQUENCE [LARGE SCALE GENOMIC DNA]</scope>
    <source>
        <strain evidence="8 10">KSW2-17</strain>
    </source>
</reference>
<feature type="transmembrane region" description="Helical" evidence="6">
    <location>
        <begin position="277"/>
        <end position="298"/>
    </location>
</feature>
<feature type="transmembrane region" description="Helical" evidence="6">
    <location>
        <begin position="69"/>
        <end position="91"/>
    </location>
</feature>
<feature type="transmembrane region" description="Helical" evidence="6">
    <location>
        <begin position="248"/>
        <end position="270"/>
    </location>
</feature>
<keyword evidence="2" id="KW-1003">Cell membrane</keyword>
<feature type="transmembrane region" description="Helical" evidence="6">
    <location>
        <begin position="31"/>
        <end position="49"/>
    </location>
</feature>
<dbReference type="GO" id="GO:0005886">
    <property type="term" value="C:plasma membrane"/>
    <property type="evidence" value="ECO:0007669"/>
    <property type="project" value="UniProtKB-SubCell"/>
</dbReference>
<organism evidence="7 9">
    <name type="scientific">Labedella gwakjiensis</name>
    <dbReference type="NCBI Taxonomy" id="390269"/>
    <lineage>
        <taxon>Bacteria</taxon>
        <taxon>Bacillati</taxon>
        <taxon>Actinomycetota</taxon>
        <taxon>Actinomycetes</taxon>
        <taxon>Micrococcales</taxon>
        <taxon>Microbacteriaceae</taxon>
        <taxon>Labedella</taxon>
    </lineage>
</organism>
<evidence type="ECO:0000256" key="4">
    <source>
        <dbReference type="ARBA" id="ARBA00022989"/>
    </source>
</evidence>
<name>A0A2P8GXU2_9MICO</name>
<dbReference type="OrthoDB" id="6057470at2"/>
<dbReference type="AlphaFoldDB" id="A0A2P8GXU2"/>
<evidence type="ECO:0000256" key="3">
    <source>
        <dbReference type="ARBA" id="ARBA00022692"/>
    </source>
</evidence>
<dbReference type="InterPro" id="IPR022791">
    <property type="entry name" value="L-PG_synthase/AglD"/>
</dbReference>
<dbReference type="Proteomes" id="UP000241203">
    <property type="component" value="Unassembled WGS sequence"/>
</dbReference>
<evidence type="ECO:0000313" key="7">
    <source>
        <dbReference type="EMBL" id="PSL38783.1"/>
    </source>
</evidence>
<protein>
    <recommendedName>
        <fullName evidence="11">Lysylphosphatidylglycerol synthase-like protein</fullName>
    </recommendedName>
</protein>
<evidence type="ECO:0000256" key="5">
    <source>
        <dbReference type="ARBA" id="ARBA00023136"/>
    </source>
</evidence>
<dbReference type="EMBL" id="RZGY01000001">
    <property type="protein sequence ID" value="RUQ86739.1"/>
    <property type="molecule type" value="Genomic_DNA"/>
</dbReference>
<feature type="transmembrane region" description="Helical" evidence="6">
    <location>
        <begin position="137"/>
        <end position="159"/>
    </location>
</feature>
<comment type="caution">
    <text evidence="7">The sequence shown here is derived from an EMBL/GenBank/DDBJ whole genome shotgun (WGS) entry which is preliminary data.</text>
</comment>
<evidence type="ECO:0000256" key="2">
    <source>
        <dbReference type="ARBA" id="ARBA00022475"/>
    </source>
</evidence>
<feature type="transmembrane region" description="Helical" evidence="6">
    <location>
        <begin position="215"/>
        <end position="236"/>
    </location>
</feature>
<reference evidence="7 9" key="1">
    <citation type="submission" date="2018-03" db="EMBL/GenBank/DDBJ databases">
        <title>Genomic Encyclopedia of Archaeal and Bacterial Type Strains, Phase II (KMG-II): from individual species to whole genera.</title>
        <authorList>
            <person name="Goeker M."/>
        </authorList>
    </citation>
    <scope>NUCLEOTIDE SEQUENCE [LARGE SCALE GENOMIC DNA]</scope>
    <source>
        <strain evidence="7 9">DSM 21548</strain>
    </source>
</reference>
<dbReference type="RefSeq" id="WP_106563742.1">
    <property type="nucleotide sequence ID" value="NZ_PYAU01000001.1"/>
</dbReference>
<accession>A0A2P8GXU2</accession>
<evidence type="ECO:0000313" key="10">
    <source>
        <dbReference type="Proteomes" id="UP000268291"/>
    </source>
</evidence>
<evidence type="ECO:0000256" key="1">
    <source>
        <dbReference type="ARBA" id="ARBA00004651"/>
    </source>
</evidence>
<evidence type="ECO:0008006" key="11">
    <source>
        <dbReference type="Google" id="ProtNLM"/>
    </source>
</evidence>
<dbReference type="Pfam" id="PF03706">
    <property type="entry name" value="LPG_synthase_TM"/>
    <property type="match status" value="1"/>
</dbReference>
<comment type="subcellular location">
    <subcellularLocation>
        <location evidence="1">Cell membrane</location>
        <topology evidence="1">Multi-pass membrane protein</topology>
    </subcellularLocation>
</comment>
<keyword evidence="5 6" id="KW-0472">Membrane</keyword>
<dbReference type="Proteomes" id="UP000268291">
    <property type="component" value="Unassembled WGS sequence"/>
</dbReference>
<proteinExistence type="predicted"/>
<feature type="transmembrane region" description="Helical" evidence="6">
    <location>
        <begin position="304"/>
        <end position="323"/>
    </location>
</feature>
<evidence type="ECO:0000313" key="9">
    <source>
        <dbReference type="Proteomes" id="UP000241203"/>
    </source>
</evidence>
<dbReference type="EMBL" id="PYAU01000001">
    <property type="protein sequence ID" value="PSL38783.1"/>
    <property type="molecule type" value="Genomic_DNA"/>
</dbReference>
<evidence type="ECO:0000256" key="6">
    <source>
        <dbReference type="SAM" id="Phobius"/>
    </source>
</evidence>
<sequence length="332" mass="34925">MTVDEPKRGLLRRVAGGIAGFFKRFAGPIRIVLLVAIVAFAIYAIASSWERVEAALVDMGPGLIVGSSLVLVASIAGHYVSWLAVLAALGAPRMPVLASMAISTTSQVAKYMPGSVWTAVVQADLGRRHGIQRRIMLASYGLVLLVSVATASVLSLLVLAGPSPLWIRLVSIAAAVCGVVLLASLFHPRLLHSLLDKVFRRFSGEGMPDRIDPRALVVAIVAVAVAWSLAGVQAWMLAEPLGATTAEIPFTAGAIMLSWAVGLVIVILPAGAGAREAILVVTLGQIVGTTEALTIALITRFLQIIVELVLAALLGLPYATGALRARRRERLD</sequence>
<evidence type="ECO:0000313" key="8">
    <source>
        <dbReference type="EMBL" id="RUQ86739.1"/>
    </source>
</evidence>
<keyword evidence="3 6" id="KW-0812">Transmembrane</keyword>
<keyword evidence="10" id="KW-1185">Reference proteome</keyword>
<gene>
    <name evidence="7" type="ORF">CLV49_2412</name>
    <name evidence="8" type="ORF">ELQ93_07170</name>
</gene>
<feature type="transmembrane region" description="Helical" evidence="6">
    <location>
        <begin position="165"/>
        <end position="186"/>
    </location>
</feature>